<dbReference type="AlphaFoldDB" id="A6UWP5"/>
<dbReference type="eggNOG" id="arCOG05091">
    <property type="taxonomic scope" value="Archaea"/>
</dbReference>
<dbReference type="Proteomes" id="UP000001106">
    <property type="component" value="Chromosome"/>
</dbReference>
<evidence type="ECO:0000313" key="2">
    <source>
        <dbReference type="EMBL" id="ABR56917.1"/>
    </source>
</evidence>
<sequence>MDKDMQHEILMKIAPYVSNIEFLRELLINSENIEDLKNKLNNLIENEEDIIKKTDLRIILDKI</sequence>
<accession>A6UWP5</accession>
<dbReference type="HOGENOM" id="CLU_203607_0_0_2"/>
<dbReference type="KEGG" id="mae:Maeo_1341"/>
<keyword evidence="1" id="KW-0175">Coiled coil</keyword>
<name>A6UWP5_META3</name>
<reference evidence="2" key="1">
    <citation type="submission" date="2007-06" db="EMBL/GenBank/DDBJ databases">
        <title>Complete sequence of Methanococcus aeolicus Nankai-3.</title>
        <authorList>
            <consortium name="US DOE Joint Genome Institute"/>
            <person name="Copeland A."/>
            <person name="Lucas S."/>
            <person name="Lapidus A."/>
            <person name="Barry K."/>
            <person name="Glavina del Rio T."/>
            <person name="Dalin E."/>
            <person name="Tice H."/>
            <person name="Pitluck S."/>
            <person name="Chain P."/>
            <person name="Malfatti S."/>
            <person name="Shin M."/>
            <person name="Vergez L."/>
            <person name="Schmutz J."/>
            <person name="Larimer F."/>
            <person name="Land M."/>
            <person name="Hauser L."/>
            <person name="Kyrpides N."/>
            <person name="Lykidis A."/>
            <person name="Sieprawska-Lupa M."/>
            <person name="Whitman W.B."/>
            <person name="Richardson P."/>
        </authorList>
    </citation>
    <scope>NUCLEOTIDE SEQUENCE [LARGE SCALE GENOMIC DNA]</scope>
    <source>
        <strain evidence="2">Nankai-3</strain>
    </source>
</reference>
<protein>
    <submittedName>
        <fullName evidence="2">Uncharacterized protein</fullName>
    </submittedName>
</protein>
<dbReference type="STRING" id="419665.Maeo_1341"/>
<dbReference type="GeneID" id="5327244"/>
<dbReference type="EMBL" id="CP000743">
    <property type="protein sequence ID" value="ABR56917.1"/>
    <property type="molecule type" value="Genomic_DNA"/>
</dbReference>
<dbReference type="RefSeq" id="WP_011974049.1">
    <property type="nucleotide sequence ID" value="NC_009635.1"/>
</dbReference>
<proteinExistence type="predicted"/>
<evidence type="ECO:0000256" key="1">
    <source>
        <dbReference type="SAM" id="Coils"/>
    </source>
</evidence>
<evidence type="ECO:0000313" key="3">
    <source>
        <dbReference type="Proteomes" id="UP000001106"/>
    </source>
</evidence>
<gene>
    <name evidence="2" type="ordered locus">Maeo_1341</name>
</gene>
<keyword evidence="3" id="KW-1185">Reference proteome</keyword>
<feature type="coiled-coil region" evidence="1">
    <location>
        <begin position="23"/>
        <end position="57"/>
    </location>
</feature>
<organism evidence="2 3">
    <name type="scientific">Methanococcus aeolicus (strain ATCC BAA-1280 / DSM 17508 / OCM 812 / Nankai-3)</name>
    <dbReference type="NCBI Taxonomy" id="419665"/>
    <lineage>
        <taxon>Archaea</taxon>
        <taxon>Methanobacteriati</taxon>
        <taxon>Methanobacteriota</taxon>
        <taxon>Methanomada group</taxon>
        <taxon>Methanococci</taxon>
        <taxon>Methanococcales</taxon>
        <taxon>Methanococcaceae</taxon>
        <taxon>Methanococcus</taxon>
    </lineage>
</organism>